<proteinExistence type="predicted"/>
<keyword evidence="1" id="KW-0472">Membrane</keyword>
<dbReference type="Proteomes" id="UP000095283">
    <property type="component" value="Unplaced"/>
</dbReference>
<organism evidence="2 3">
    <name type="scientific">Heterorhabditis bacteriophora</name>
    <name type="common">Entomopathogenic nematode worm</name>
    <dbReference type="NCBI Taxonomy" id="37862"/>
    <lineage>
        <taxon>Eukaryota</taxon>
        <taxon>Metazoa</taxon>
        <taxon>Ecdysozoa</taxon>
        <taxon>Nematoda</taxon>
        <taxon>Chromadorea</taxon>
        <taxon>Rhabditida</taxon>
        <taxon>Rhabditina</taxon>
        <taxon>Rhabditomorpha</taxon>
        <taxon>Strongyloidea</taxon>
        <taxon>Heterorhabditidae</taxon>
        <taxon>Heterorhabditis</taxon>
    </lineage>
</organism>
<keyword evidence="1" id="KW-1133">Transmembrane helix</keyword>
<evidence type="ECO:0000313" key="3">
    <source>
        <dbReference type="WBParaSite" id="Hba_16471"/>
    </source>
</evidence>
<dbReference type="AlphaFoldDB" id="A0A1I7XFG5"/>
<keyword evidence="2" id="KW-1185">Reference proteome</keyword>
<protein>
    <submittedName>
        <fullName evidence="3">Uncharacterized protein</fullName>
    </submittedName>
</protein>
<feature type="transmembrane region" description="Helical" evidence="1">
    <location>
        <begin position="195"/>
        <end position="215"/>
    </location>
</feature>
<accession>A0A1I7XFG5</accession>
<dbReference type="WBParaSite" id="Hba_16471">
    <property type="protein sequence ID" value="Hba_16471"/>
    <property type="gene ID" value="Hba_16471"/>
</dbReference>
<keyword evidence="1" id="KW-0812">Transmembrane</keyword>
<evidence type="ECO:0000256" key="1">
    <source>
        <dbReference type="SAM" id="Phobius"/>
    </source>
</evidence>
<sequence length="300" mass="35419">MQLTFQCDGVRGMFQPVKKLSQFDEKKSIEDQLFLHSVHEVLYNQDSHKSVQQNGHTDHHVINNKEQITLEENHNIPNQDEDGCDGLRHKVRYTSSFMIYFSLIYRHSRYYTINVEKNILDNMRNRLIVDHPKLIITLNNECMDFEVLNLISHFNNASLINFASLFRLSVSLRQKKFEREIGRNVVNEIDMKNKYGLIFLSLYFIVVLIYFNSIFRKSFFLLRRWDDPDAFDPFEPFEGPNALPLDYSDQAIESWGNCIKKKGDELDRTLPPIQESVSQLNKPSRVEICEQTQRTIEFEV</sequence>
<name>A0A1I7XFG5_HETBA</name>
<reference evidence="3" key="1">
    <citation type="submission" date="2016-11" db="UniProtKB">
        <authorList>
            <consortium name="WormBaseParasite"/>
        </authorList>
    </citation>
    <scope>IDENTIFICATION</scope>
</reference>
<evidence type="ECO:0000313" key="2">
    <source>
        <dbReference type="Proteomes" id="UP000095283"/>
    </source>
</evidence>